<dbReference type="PANTHER" id="PTHR11142">
    <property type="entry name" value="PSEUDOURIDYLATE SYNTHASE"/>
    <property type="match status" value="1"/>
</dbReference>
<feature type="domain" description="Pseudouridine synthase I TruA alpha/beta" evidence="6">
    <location>
        <begin position="144"/>
        <end position="245"/>
    </location>
</feature>
<dbReference type="PANTHER" id="PTHR11142:SF0">
    <property type="entry name" value="TRNA PSEUDOURIDINE SYNTHASE-LIKE 1"/>
    <property type="match status" value="1"/>
</dbReference>
<proteinExistence type="inferred from homology"/>
<keyword evidence="3 4" id="KW-0413">Isomerase</keyword>
<sequence length="263" mass="28912">MRLRLDLSYDGTNFRGWATQPGLRTVQGEVESALGTILRLDPAPQLTCAGRTDAGVHARGQVAHVDLDGVDPDALQRRLRRLLPDDIALRALTVAPEGFDARFAALERRYVYRICDAPPGPDPLARHAVVRWRHRLDVDAMNAAATHLLGEHDFAAFCKKREGATTIRTLLELRAERTGDLIETTVRADAFCHSMVRALMGALVAVGEGRFPADWSGEVLAAAARDTRVRVMPAHGLVLEEVVYPDDSGLAARALQSRRRRDA</sequence>
<organism evidence="7 8">
    <name type="scientific">Aeromicrobium wangtongii</name>
    <dbReference type="NCBI Taxonomy" id="2969247"/>
    <lineage>
        <taxon>Bacteria</taxon>
        <taxon>Bacillati</taxon>
        <taxon>Actinomycetota</taxon>
        <taxon>Actinomycetes</taxon>
        <taxon>Propionibacteriales</taxon>
        <taxon>Nocardioidaceae</taxon>
        <taxon>Aeromicrobium</taxon>
    </lineage>
</organism>
<evidence type="ECO:0000256" key="5">
    <source>
        <dbReference type="RuleBase" id="RU003792"/>
    </source>
</evidence>
<dbReference type="InterPro" id="IPR020097">
    <property type="entry name" value="PsdUridine_synth_TruA_a/b_dom"/>
</dbReference>
<keyword evidence="8" id="KW-1185">Reference proteome</keyword>
<name>A0ABY5M4N6_9ACTN</name>
<reference evidence="7 8" key="1">
    <citation type="submission" date="2022-08" db="EMBL/GenBank/DDBJ databases">
        <title>novel species in genus Aeromicrobium.</title>
        <authorList>
            <person name="Ye L."/>
        </authorList>
    </citation>
    <scope>NUCLEOTIDE SEQUENCE [LARGE SCALE GENOMIC DNA]</scope>
    <source>
        <strain evidence="8">zg-Y1379</strain>
    </source>
</reference>
<dbReference type="Proteomes" id="UP001316184">
    <property type="component" value="Chromosome"/>
</dbReference>
<dbReference type="Pfam" id="PF01416">
    <property type="entry name" value="PseudoU_synth_1"/>
    <property type="match status" value="1"/>
</dbReference>
<feature type="active site" description="Nucleophile" evidence="4">
    <location>
        <position position="53"/>
    </location>
</feature>
<dbReference type="InterPro" id="IPR020103">
    <property type="entry name" value="PsdUridine_synth_cat_dom_sf"/>
</dbReference>
<accession>A0ABY5M4N6</accession>
<evidence type="ECO:0000256" key="4">
    <source>
        <dbReference type="HAMAP-Rule" id="MF_00171"/>
    </source>
</evidence>
<dbReference type="CDD" id="cd02570">
    <property type="entry name" value="PseudoU_synth_EcTruA"/>
    <property type="match status" value="1"/>
</dbReference>
<evidence type="ECO:0000259" key="6">
    <source>
        <dbReference type="Pfam" id="PF01416"/>
    </source>
</evidence>
<evidence type="ECO:0000256" key="2">
    <source>
        <dbReference type="ARBA" id="ARBA00022694"/>
    </source>
</evidence>
<comment type="catalytic activity">
    <reaction evidence="4 5">
        <text>uridine(38/39/40) in tRNA = pseudouridine(38/39/40) in tRNA</text>
        <dbReference type="Rhea" id="RHEA:22376"/>
        <dbReference type="Rhea" id="RHEA-COMP:10085"/>
        <dbReference type="Rhea" id="RHEA-COMP:10087"/>
        <dbReference type="ChEBI" id="CHEBI:65314"/>
        <dbReference type="ChEBI" id="CHEBI:65315"/>
        <dbReference type="EC" id="5.4.99.12"/>
    </reaction>
</comment>
<gene>
    <name evidence="4 7" type="primary">truA</name>
    <name evidence="7" type="ORF">NQV15_14940</name>
</gene>
<feature type="binding site" evidence="4">
    <location>
        <position position="110"/>
    </location>
    <ligand>
        <name>substrate</name>
    </ligand>
</feature>
<dbReference type="RefSeq" id="WP_232400845.1">
    <property type="nucleotide sequence ID" value="NZ_CP102173.1"/>
</dbReference>
<evidence type="ECO:0000256" key="3">
    <source>
        <dbReference type="ARBA" id="ARBA00023235"/>
    </source>
</evidence>
<evidence type="ECO:0000256" key="1">
    <source>
        <dbReference type="ARBA" id="ARBA00009375"/>
    </source>
</evidence>
<dbReference type="GO" id="GO:0160147">
    <property type="term" value="F:tRNA pseudouridine(38-40) synthase activity"/>
    <property type="evidence" value="ECO:0007669"/>
    <property type="project" value="UniProtKB-EC"/>
</dbReference>
<dbReference type="Gene3D" id="3.30.70.580">
    <property type="entry name" value="Pseudouridine synthase I, catalytic domain, N-terminal subdomain"/>
    <property type="match status" value="1"/>
</dbReference>
<dbReference type="InterPro" id="IPR020094">
    <property type="entry name" value="TruA/RsuA/RluB/E/F_N"/>
</dbReference>
<dbReference type="NCBIfam" id="TIGR00071">
    <property type="entry name" value="hisT_truA"/>
    <property type="match status" value="1"/>
</dbReference>
<dbReference type="HAMAP" id="MF_00171">
    <property type="entry name" value="TruA"/>
    <property type="match status" value="1"/>
</dbReference>
<evidence type="ECO:0000313" key="7">
    <source>
        <dbReference type="EMBL" id="UUP13140.1"/>
    </source>
</evidence>
<comment type="subunit">
    <text evidence="4">Homodimer.</text>
</comment>
<dbReference type="Gene3D" id="3.30.70.660">
    <property type="entry name" value="Pseudouridine synthase I, catalytic domain, C-terminal subdomain"/>
    <property type="match status" value="1"/>
</dbReference>
<comment type="function">
    <text evidence="4">Formation of pseudouridine at positions 38, 39 and 40 in the anticodon stem and loop of transfer RNAs.</text>
</comment>
<dbReference type="PIRSF" id="PIRSF001430">
    <property type="entry name" value="tRNA_psdUrid_synth"/>
    <property type="match status" value="1"/>
</dbReference>
<dbReference type="InterPro" id="IPR001406">
    <property type="entry name" value="PsdUridine_synth_TruA"/>
</dbReference>
<dbReference type="EMBL" id="CP102173">
    <property type="protein sequence ID" value="UUP13140.1"/>
    <property type="molecule type" value="Genomic_DNA"/>
</dbReference>
<dbReference type="EC" id="5.4.99.12" evidence="4"/>
<keyword evidence="2 4" id="KW-0819">tRNA processing</keyword>
<comment type="similarity">
    <text evidence="1 4 5">Belongs to the tRNA pseudouridine synthase TruA family.</text>
</comment>
<comment type="caution">
    <text evidence="4">Lacks conserved residue(s) required for the propagation of feature annotation.</text>
</comment>
<protein>
    <recommendedName>
        <fullName evidence="4">tRNA pseudouridine synthase A</fullName>
        <ecNumber evidence="4">5.4.99.12</ecNumber>
    </recommendedName>
    <alternativeName>
        <fullName evidence="4">tRNA pseudouridine(38-40) synthase</fullName>
    </alternativeName>
    <alternativeName>
        <fullName evidence="4">tRNA pseudouridylate synthase I</fullName>
    </alternativeName>
    <alternativeName>
        <fullName evidence="4">tRNA-uridine isomerase I</fullName>
    </alternativeName>
</protein>
<evidence type="ECO:0000313" key="8">
    <source>
        <dbReference type="Proteomes" id="UP001316184"/>
    </source>
</evidence>
<dbReference type="SUPFAM" id="SSF55120">
    <property type="entry name" value="Pseudouridine synthase"/>
    <property type="match status" value="1"/>
</dbReference>
<dbReference type="InterPro" id="IPR020095">
    <property type="entry name" value="PsdUridine_synth_TruA_C"/>
</dbReference>